<dbReference type="OrthoDB" id="307639at2"/>
<dbReference type="RefSeq" id="WP_115123104.1">
    <property type="nucleotide sequence ID" value="NZ_QRAO01000002.1"/>
</dbReference>
<dbReference type="AlphaFoldDB" id="A0A370QES9"/>
<dbReference type="GO" id="GO:0003677">
    <property type="term" value="F:DNA binding"/>
    <property type="evidence" value="ECO:0007669"/>
    <property type="project" value="UniProtKB-KW"/>
</dbReference>
<dbReference type="InterPro" id="IPR036388">
    <property type="entry name" value="WH-like_DNA-bd_sf"/>
</dbReference>
<gene>
    <name evidence="1" type="ORF">C8D94_10255</name>
</gene>
<keyword evidence="1" id="KW-0238">DNA-binding</keyword>
<dbReference type="Pfam" id="PF13412">
    <property type="entry name" value="HTH_24"/>
    <property type="match status" value="1"/>
</dbReference>
<reference evidence="1 2" key="1">
    <citation type="submission" date="2018-07" db="EMBL/GenBank/DDBJ databases">
        <title>Genomic Encyclopedia of Type Strains, Phase IV (KMG-IV): sequencing the most valuable type-strain genomes for metagenomic binning, comparative biology and taxonomic classification.</title>
        <authorList>
            <person name="Goeker M."/>
        </authorList>
    </citation>
    <scope>NUCLEOTIDE SEQUENCE [LARGE SCALE GENOMIC DNA]</scope>
    <source>
        <strain evidence="1 2">DSM 101478</strain>
    </source>
</reference>
<dbReference type="SUPFAM" id="SSF46785">
    <property type="entry name" value="Winged helix' DNA-binding domain"/>
    <property type="match status" value="1"/>
</dbReference>
<dbReference type="EMBL" id="QRAO01000002">
    <property type="protein sequence ID" value="RDK86877.1"/>
    <property type="molecule type" value="Genomic_DNA"/>
</dbReference>
<organism evidence="1 2">
    <name type="scientific">Marinirhabdus gelatinilytica</name>
    <dbReference type="NCBI Taxonomy" id="1703343"/>
    <lineage>
        <taxon>Bacteria</taxon>
        <taxon>Pseudomonadati</taxon>
        <taxon>Bacteroidota</taxon>
        <taxon>Flavobacteriia</taxon>
        <taxon>Flavobacteriales</taxon>
        <taxon>Flavobacteriaceae</taxon>
    </lineage>
</organism>
<comment type="caution">
    <text evidence="1">The sequence shown here is derived from an EMBL/GenBank/DDBJ whole genome shotgun (WGS) entry which is preliminary data.</text>
</comment>
<accession>A0A370QES9</accession>
<dbReference type="GO" id="GO:0006355">
    <property type="term" value="P:regulation of DNA-templated transcription"/>
    <property type="evidence" value="ECO:0007669"/>
    <property type="project" value="UniProtKB-ARBA"/>
</dbReference>
<evidence type="ECO:0000313" key="2">
    <source>
        <dbReference type="Proteomes" id="UP000255317"/>
    </source>
</evidence>
<dbReference type="InterPro" id="IPR036390">
    <property type="entry name" value="WH_DNA-bd_sf"/>
</dbReference>
<evidence type="ECO:0000313" key="1">
    <source>
        <dbReference type="EMBL" id="RDK86877.1"/>
    </source>
</evidence>
<dbReference type="SUPFAM" id="SSF53271">
    <property type="entry name" value="PRTase-like"/>
    <property type="match status" value="1"/>
</dbReference>
<protein>
    <submittedName>
        <fullName evidence="1">Winged helix-turn-helix DNA-binding protein</fullName>
    </submittedName>
</protein>
<sequence>MKEQIFILLAERGELSVSEISDIVNISRQMVHRHLNALMEDERVSKIGTPPRVFYRVQKKESIDVPKLDTEIAKFIEENFIQINEQGVLLEGVEAFVYWSKKRNLPVEKTAVEYVKTKKRYNAYKNEIGLIVGLKKLENTKGFGTIYLKNLYYSDFYAIERFGKTTLGQMLLYAKQGQDRGMIKDIIAAIEAPLKKLVESQNIEAVGFIPPSVKREVQIMNELRKKLNFKLPIINIEKVQTEITVPQKTLSKLNDRILNAQNNIVVTERNNFSKILLIDDAVGSGATINETAGKIAKRNVSQHIIGYAITGSYKGFEVISEA</sequence>
<proteinExistence type="predicted"/>
<dbReference type="CDD" id="cd00090">
    <property type="entry name" value="HTH_ARSR"/>
    <property type="match status" value="1"/>
</dbReference>
<dbReference type="InterPro" id="IPR029057">
    <property type="entry name" value="PRTase-like"/>
</dbReference>
<name>A0A370QES9_9FLAO</name>
<dbReference type="InterPro" id="IPR011991">
    <property type="entry name" value="ArsR-like_HTH"/>
</dbReference>
<dbReference type="Gene3D" id="1.10.10.10">
    <property type="entry name" value="Winged helix-like DNA-binding domain superfamily/Winged helix DNA-binding domain"/>
    <property type="match status" value="1"/>
</dbReference>
<keyword evidence="2" id="KW-1185">Reference proteome</keyword>
<dbReference type="Proteomes" id="UP000255317">
    <property type="component" value="Unassembled WGS sequence"/>
</dbReference>